<dbReference type="PRINTS" id="PR00722">
    <property type="entry name" value="CHYMOTRYPSIN"/>
</dbReference>
<feature type="signal peptide" evidence="3">
    <location>
        <begin position="1"/>
        <end position="22"/>
    </location>
</feature>
<name>A0A1Q9GML5_9GAMM</name>
<evidence type="ECO:0000259" key="4">
    <source>
        <dbReference type="PROSITE" id="PS50240"/>
    </source>
</evidence>
<evidence type="ECO:0000313" key="5">
    <source>
        <dbReference type="EMBL" id="OLQ75885.1"/>
    </source>
</evidence>
<gene>
    <name evidence="5" type="ORF">BIT28_17855</name>
</gene>
<dbReference type="InterPro" id="IPR043504">
    <property type="entry name" value="Peptidase_S1_PA_chymotrypsin"/>
</dbReference>
<dbReference type="Gene3D" id="2.40.10.10">
    <property type="entry name" value="Trypsin-like serine proteases"/>
    <property type="match status" value="1"/>
</dbReference>
<dbReference type="InterPro" id="IPR033116">
    <property type="entry name" value="TRYPSIN_SER"/>
</dbReference>
<keyword evidence="6" id="KW-1185">Reference proteome</keyword>
<comment type="caution">
    <text evidence="5">The sequence shown here is derived from an EMBL/GenBank/DDBJ whole genome shotgun (WGS) entry which is preliminary data.</text>
</comment>
<dbReference type="Pfam" id="PF00089">
    <property type="entry name" value="Trypsin"/>
    <property type="match status" value="1"/>
</dbReference>
<dbReference type="RefSeq" id="WP_075763631.1">
    <property type="nucleotide sequence ID" value="NZ_MJIL01000069.1"/>
</dbReference>
<keyword evidence="2" id="KW-0378">Hydrolase</keyword>
<dbReference type="InterPro" id="IPR001314">
    <property type="entry name" value="Peptidase_S1A"/>
</dbReference>
<feature type="chain" id="PRO_5013249120" evidence="3">
    <location>
        <begin position="23"/>
        <end position="367"/>
    </location>
</feature>
<dbReference type="SUPFAM" id="SSF50494">
    <property type="entry name" value="Trypsin-like serine proteases"/>
    <property type="match status" value="1"/>
</dbReference>
<dbReference type="GO" id="GO:0006508">
    <property type="term" value="P:proteolysis"/>
    <property type="evidence" value="ECO:0007669"/>
    <property type="project" value="UniProtKB-KW"/>
</dbReference>
<protein>
    <submittedName>
        <fullName evidence="5">Trypsin</fullName>
    </submittedName>
</protein>
<dbReference type="STRING" id="1903952.BIT28_17855"/>
<dbReference type="CDD" id="cd00190">
    <property type="entry name" value="Tryp_SPc"/>
    <property type="match status" value="1"/>
</dbReference>
<dbReference type="SMART" id="SM00020">
    <property type="entry name" value="Tryp_SPc"/>
    <property type="match status" value="1"/>
</dbReference>
<dbReference type="InterPro" id="IPR018114">
    <property type="entry name" value="TRYPSIN_HIS"/>
</dbReference>
<keyword evidence="3" id="KW-0732">Signal</keyword>
<evidence type="ECO:0000256" key="2">
    <source>
        <dbReference type="RuleBase" id="RU363034"/>
    </source>
</evidence>
<dbReference type="PROSITE" id="PS50240">
    <property type="entry name" value="TRYPSIN_DOM"/>
    <property type="match status" value="1"/>
</dbReference>
<keyword evidence="2" id="KW-0645">Protease</keyword>
<feature type="domain" description="Peptidase S1" evidence="4">
    <location>
        <begin position="36"/>
        <end position="303"/>
    </location>
</feature>
<dbReference type="EMBL" id="MJIL01000069">
    <property type="protein sequence ID" value="OLQ75885.1"/>
    <property type="molecule type" value="Genomic_DNA"/>
</dbReference>
<evidence type="ECO:0000313" key="6">
    <source>
        <dbReference type="Proteomes" id="UP000186905"/>
    </source>
</evidence>
<dbReference type="PROSITE" id="PS00135">
    <property type="entry name" value="TRYPSIN_SER"/>
    <property type="match status" value="1"/>
</dbReference>
<reference evidence="5 6" key="1">
    <citation type="submission" date="2016-09" db="EMBL/GenBank/DDBJ databases">
        <title>Photobacterium proteolyticum sp. nov. a protease producing bacterium isolated from ocean sediments of Laizhou Bay.</title>
        <authorList>
            <person name="Li Y."/>
        </authorList>
    </citation>
    <scope>NUCLEOTIDE SEQUENCE [LARGE SCALE GENOMIC DNA]</scope>
    <source>
        <strain evidence="5 6">13-12</strain>
    </source>
</reference>
<dbReference type="FunFam" id="2.40.10.10:FF:000068">
    <property type="entry name" value="transmembrane protease serine 2"/>
    <property type="match status" value="1"/>
</dbReference>
<keyword evidence="2" id="KW-0720">Serine protease</keyword>
<dbReference type="GO" id="GO:0004252">
    <property type="term" value="F:serine-type endopeptidase activity"/>
    <property type="evidence" value="ECO:0007669"/>
    <property type="project" value="InterPro"/>
</dbReference>
<evidence type="ECO:0000256" key="3">
    <source>
        <dbReference type="SAM" id="SignalP"/>
    </source>
</evidence>
<dbReference type="Proteomes" id="UP000186905">
    <property type="component" value="Unassembled WGS sequence"/>
</dbReference>
<dbReference type="InterPro" id="IPR001254">
    <property type="entry name" value="Trypsin_dom"/>
</dbReference>
<evidence type="ECO:0000256" key="1">
    <source>
        <dbReference type="ARBA" id="ARBA00023157"/>
    </source>
</evidence>
<sequence>MRMLLIRLLLCWTVLLPFQAVGIEAEDNENKVTAKIIGGIESADNEIPWQAYLNLTFPNGEGGESTFVCGGVVISDDLVLTAAHCLRNGSSVVTPDKIKVWGGIISIFAAGNSNATAVTDFVIHPSYNSSRFTNDIALLKLASPLPSSAIPIQVADRSTQDRVDTAFDNGWVANDVREANLLVSGWGTTDPEDPNSGATRLRQTLMSGVPDITCDGHWGANMNTSDYPIFLCAGSTSPDLARDSCFGDSGGPLIWQDPQAASDSDFGLRLVGLVSFGNGCAGPVPGVYTEVADYISWIEGEAGISVRSLTVPVFEVNPFSSDLANAGSDIEVPASTDSGDSGGGGSVGWTVWWFLLLAGYLRRLSTA</sequence>
<dbReference type="PROSITE" id="PS00134">
    <property type="entry name" value="TRYPSIN_HIS"/>
    <property type="match status" value="1"/>
</dbReference>
<organism evidence="5 6">
    <name type="scientific">Photobacterium proteolyticum</name>
    <dbReference type="NCBI Taxonomy" id="1903952"/>
    <lineage>
        <taxon>Bacteria</taxon>
        <taxon>Pseudomonadati</taxon>
        <taxon>Pseudomonadota</taxon>
        <taxon>Gammaproteobacteria</taxon>
        <taxon>Vibrionales</taxon>
        <taxon>Vibrionaceae</taxon>
        <taxon>Photobacterium</taxon>
    </lineage>
</organism>
<dbReference type="AlphaFoldDB" id="A0A1Q9GML5"/>
<dbReference type="PANTHER" id="PTHR24256">
    <property type="entry name" value="TRYPTASE-RELATED"/>
    <property type="match status" value="1"/>
</dbReference>
<keyword evidence="1" id="KW-1015">Disulfide bond</keyword>
<accession>A0A1Q9GML5</accession>
<dbReference type="InterPro" id="IPR009003">
    <property type="entry name" value="Peptidase_S1_PA"/>
</dbReference>
<proteinExistence type="predicted"/>
<dbReference type="InterPro" id="IPR051487">
    <property type="entry name" value="Ser/Thr_Proteases_Immune/Dev"/>
</dbReference>